<reference evidence="6" key="1">
    <citation type="submission" date="2018-06" db="EMBL/GenBank/DDBJ databases">
        <authorList>
            <person name="Zhirakovskaya E."/>
        </authorList>
    </citation>
    <scope>NUCLEOTIDE SEQUENCE</scope>
</reference>
<evidence type="ECO:0000256" key="4">
    <source>
        <dbReference type="ARBA" id="ARBA00022833"/>
    </source>
</evidence>
<dbReference type="SUPFAM" id="SSF56281">
    <property type="entry name" value="Metallo-hydrolase/oxidoreductase"/>
    <property type="match status" value="1"/>
</dbReference>
<dbReference type="GO" id="GO:0046872">
    <property type="term" value="F:metal ion binding"/>
    <property type="evidence" value="ECO:0007669"/>
    <property type="project" value="UniProtKB-KW"/>
</dbReference>
<protein>
    <submittedName>
        <fullName evidence="6">Hypothetical metal-binding enzyme, YcbL homolog</fullName>
    </submittedName>
</protein>
<dbReference type="EMBL" id="UOFI01000075">
    <property type="protein sequence ID" value="VAW66424.1"/>
    <property type="molecule type" value="Genomic_DNA"/>
</dbReference>
<proteinExistence type="predicted"/>
<evidence type="ECO:0000256" key="3">
    <source>
        <dbReference type="ARBA" id="ARBA00022801"/>
    </source>
</evidence>
<dbReference type="InterPro" id="IPR001279">
    <property type="entry name" value="Metallo-B-lactamas"/>
</dbReference>
<dbReference type="InterPro" id="IPR036866">
    <property type="entry name" value="RibonucZ/Hydroxyglut_hydro"/>
</dbReference>
<keyword evidence="4" id="KW-0862">Zinc</keyword>
<evidence type="ECO:0000259" key="5">
    <source>
        <dbReference type="SMART" id="SM00849"/>
    </source>
</evidence>
<dbReference type="GO" id="GO:0016787">
    <property type="term" value="F:hydrolase activity"/>
    <property type="evidence" value="ECO:0007669"/>
    <property type="project" value="UniProtKB-KW"/>
</dbReference>
<dbReference type="CDD" id="cd07737">
    <property type="entry name" value="YcbL-like_MBL-fold"/>
    <property type="match status" value="1"/>
</dbReference>
<evidence type="ECO:0000256" key="2">
    <source>
        <dbReference type="ARBA" id="ARBA00022723"/>
    </source>
</evidence>
<feature type="domain" description="Metallo-beta-lactamase" evidence="5">
    <location>
        <begin position="13"/>
        <end position="193"/>
    </location>
</feature>
<organism evidence="6">
    <name type="scientific">hydrothermal vent metagenome</name>
    <dbReference type="NCBI Taxonomy" id="652676"/>
    <lineage>
        <taxon>unclassified sequences</taxon>
        <taxon>metagenomes</taxon>
        <taxon>ecological metagenomes</taxon>
    </lineage>
</organism>
<dbReference type="PANTHER" id="PTHR46233:SF3">
    <property type="entry name" value="HYDROXYACYLGLUTATHIONE HYDROLASE GLOC"/>
    <property type="match status" value="1"/>
</dbReference>
<name>A0A3B0YCJ6_9ZZZZ</name>
<evidence type="ECO:0000256" key="1">
    <source>
        <dbReference type="ARBA" id="ARBA00001947"/>
    </source>
</evidence>
<sequence length="210" mass="23657">MLQYQIIPVTSFQQNCSLLWCDQTNEAVLIDPGGDVELLLSAVDKYQLTLKSIWLTHAHLDHVGATAELKETLKLDVIGPHKDDLFLLKAIPQQIEMFAFPPVNGFLPDRWLDEGDELKLGEERFSVLHAPGHTPGHLVFKHSKQKLLWVGDVLFRHSIGRTDFPRGNHAELIASIKAKLLSLDDDFRFIPGHGPESVIGEERLNNPFLS</sequence>
<gene>
    <name evidence="6" type="ORF">MNBD_GAMMA09-348</name>
</gene>
<comment type="cofactor">
    <cofactor evidence="1">
        <name>Zn(2+)</name>
        <dbReference type="ChEBI" id="CHEBI:29105"/>
    </cofactor>
</comment>
<keyword evidence="2" id="KW-0479">Metal-binding</keyword>
<dbReference type="PANTHER" id="PTHR46233">
    <property type="entry name" value="HYDROXYACYLGLUTATHIONE HYDROLASE GLOC"/>
    <property type="match status" value="1"/>
</dbReference>
<evidence type="ECO:0000313" key="6">
    <source>
        <dbReference type="EMBL" id="VAW66424.1"/>
    </source>
</evidence>
<dbReference type="SMART" id="SM00849">
    <property type="entry name" value="Lactamase_B"/>
    <property type="match status" value="1"/>
</dbReference>
<dbReference type="AlphaFoldDB" id="A0A3B0YCJ6"/>
<dbReference type="InterPro" id="IPR051453">
    <property type="entry name" value="MBL_Glyoxalase_II"/>
</dbReference>
<dbReference type="Gene3D" id="3.60.15.10">
    <property type="entry name" value="Ribonuclease Z/Hydroxyacylglutathione hydrolase-like"/>
    <property type="match status" value="1"/>
</dbReference>
<keyword evidence="3" id="KW-0378">Hydrolase</keyword>
<accession>A0A3B0YCJ6</accession>
<dbReference type="Pfam" id="PF00753">
    <property type="entry name" value="Lactamase_B"/>
    <property type="match status" value="1"/>
</dbReference>